<proteinExistence type="predicted"/>
<comment type="caution">
    <text evidence="1">The sequence shown here is derived from an EMBL/GenBank/DDBJ whole genome shotgun (WGS) entry which is preliminary data.</text>
</comment>
<protein>
    <submittedName>
        <fullName evidence="1">Uncharacterized protein</fullName>
    </submittedName>
</protein>
<accession>A0AAV2Z2F4</accession>
<dbReference type="EMBL" id="DAKRPA010000074">
    <property type="protein sequence ID" value="DAZ99909.1"/>
    <property type="molecule type" value="Genomic_DNA"/>
</dbReference>
<dbReference type="Proteomes" id="UP001146120">
    <property type="component" value="Unassembled WGS sequence"/>
</dbReference>
<sequence>MPMLDDLREAYDGLMWLFSLDAGAREYTAFVCPLGHFEWLSMPQVFKNSPQLYQQMMDNALWGFVKLSLGKHVQVIDVFVHGVPDEDDLLPRFQSLSFANDIKSQANSVQECIRQVDIVLPQMSHWKNRMDNQTR</sequence>
<dbReference type="InterPro" id="IPR051320">
    <property type="entry name" value="Viral_Replic_Matur_Polypro"/>
</dbReference>
<evidence type="ECO:0000313" key="2">
    <source>
        <dbReference type="Proteomes" id="UP001146120"/>
    </source>
</evidence>
<dbReference type="PANTHER" id="PTHR33064:SF37">
    <property type="entry name" value="RIBONUCLEASE H"/>
    <property type="match status" value="1"/>
</dbReference>
<evidence type="ECO:0000313" key="1">
    <source>
        <dbReference type="EMBL" id="DAZ99909.1"/>
    </source>
</evidence>
<reference evidence="1" key="1">
    <citation type="submission" date="2022-11" db="EMBL/GenBank/DDBJ databases">
        <authorList>
            <person name="Morgan W.R."/>
            <person name="Tartar A."/>
        </authorList>
    </citation>
    <scope>NUCLEOTIDE SEQUENCE</scope>
    <source>
        <strain evidence="1">ARSEF 373</strain>
    </source>
</reference>
<dbReference type="Gene3D" id="3.30.70.270">
    <property type="match status" value="1"/>
</dbReference>
<reference evidence="1" key="2">
    <citation type="journal article" date="2023" name="Microbiol Resour">
        <title>Decontamination and Annotation of the Draft Genome Sequence of the Oomycete Lagenidium giganteum ARSEF 373.</title>
        <authorList>
            <person name="Morgan W.R."/>
            <person name="Tartar A."/>
        </authorList>
    </citation>
    <scope>NUCLEOTIDE SEQUENCE</scope>
    <source>
        <strain evidence="1">ARSEF 373</strain>
    </source>
</reference>
<keyword evidence="2" id="KW-1185">Reference proteome</keyword>
<gene>
    <name evidence="1" type="ORF">N0F65_011832</name>
</gene>
<dbReference type="PANTHER" id="PTHR33064">
    <property type="entry name" value="POL PROTEIN"/>
    <property type="match status" value="1"/>
</dbReference>
<organism evidence="1 2">
    <name type="scientific">Lagenidium giganteum</name>
    <dbReference type="NCBI Taxonomy" id="4803"/>
    <lineage>
        <taxon>Eukaryota</taxon>
        <taxon>Sar</taxon>
        <taxon>Stramenopiles</taxon>
        <taxon>Oomycota</taxon>
        <taxon>Peronosporomycetes</taxon>
        <taxon>Pythiales</taxon>
        <taxon>Pythiaceae</taxon>
    </lineage>
</organism>
<dbReference type="SUPFAM" id="SSF56672">
    <property type="entry name" value="DNA/RNA polymerases"/>
    <property type="match status" value="1"/>
</dbReference>
<name>A0AAV2Z2F4_9STRA</name>
<dbReference type="InterPro" id="IPR043128">
    <property type="entry name" value="Rev_trsase/Diguanyl_cyclase"/>
</dbReference>
<dbReference type="InterPro" id="IPR043502">
    <property type="entry name" value="DNA/RNA_pol_sf"/>
</dbReference>
<dbReference type="AlphaFoldDB" id="A0AAV2Z2F4"/>